<organism evidence="2 3">
    <name type="scientific">Merismopedia glauca CCAP 1448/3</name>
    <dbReference type="NCBI Taxonomy" id="1296344"/>
    <lineage>
        <taxon>Bacteria</taxon>
        <taxon>Bacillati</taxon>
        <taxon>Cyanobacteriota</taxon>
        <taxon>Cyanophyceae</taxon>
        <taxon>Synechococcales</taxon>
        <taxon>Merismopediaceae</taxon>
        <taxon>Merismopedia</taxon>
    </lineage>
</organism>
<dbReference type="RefSeq" id="WP_106289224.1">
    <property type="nucleotide sequence ID" value="NZ_CAWNTC010000074.1"/>
</dbReference>
<evidence type="ECO:0000259" key="1">
    <source>
        <dbReference type="Pfam" id="PF00196"/>
    </source>
</evidence>
<dbReference type="InterPro" id="IPR000792">
    <property type="entry name" value="Tscrpt_reg_LuxR_C"/>
</dbReference>
<dbReference type="OrthoDB" id="502668at2"/>
<dbReference type="SUPFAM" id="SSF46894">
    <property type="entry name" value="C-terminal effector domain of the bipartite response regulators"/>
    <property type="match status" value="1"/>
</dbReference>
<reference evidence="2 3" key="1">
    <citation type="submission" date="2018-02" db="EMBL/GenBank/DDBJ databases">
        <authorList>
            <person name="Cohen D.B."/>
            <person name="Kent A.D."/>
        </authorList>
    </citation>
    <scope>NUCLEOTIDE SEQUENCE [LARGE SCALE GENOMIC DNA]</scope>
    <source>
        <strain evidence="2 3">CCAP 1448/3</strain>
    </source>
</reference>
<dbReference type="Gene3D" id="3.40.50.300">
    <property type="entry name" value="P-loop containing nucleotide triphosphate hydrolases"/>
    <property type="match status" value="1"/>
</dbReference>
<name>A0A2T1C245_9CYAN</name>
<accession>A0A2T1C245</accession>
<sequence>MHLEEFNRIYQNELTPKQKKVLDLFLKGETDEQIAAQIDATHRSTTSHHLRNISRKFGSPPETEPDYRCKLVELFANYKPESVTLKALEKCDRALPKFRFPEGPEPLNSSFYLDRPTAEADSYAAILESDCLIRIKAPKQMGKTSLLKRILDRGEQHNYQTTYLNLSLFDRELLASKEQFLRSFAACIRGRLPAAPSLGEWDADTPIMVNCTAYFQQLLRGLEEPLVLALDEVDRLFEYPEIYQNFFPMLRHWHENANESETWAKLRLIVAHSTEDYGKLDLNQSPFNIGLPIRLDDFDLEKVRTLVMRHAIDSQVAEPLYQLIGGHPYLLRFALYHLARNRMPIQKLLKEATTDLGIYAQHLQRHLDILQSHRELGAFFSEITASQEPVKFEQKTKIIYQLESLGLIEIAGGALAPRYRLYREYFRDRLS</sequence>
<dbReference type="Proteomes" id="UP000238762">
    <property type="component" value="Unassembled WGS sequence"/>
</dbReference>
<dbReference type="AlphaFoldDB" id="A0A2T1C245"/>
<dbReference type="GO" id="GO:0006355">
    <property type="term" value="P:regulation of DNA-templated transcription"/>
    <property type="evidence" value="ECO:0007669"/>
    <property type="project" value="InterPro"/>
</dbReference>
<gene>
    <name evidence="2" type="ORF">C7B64_13715</name>
</gene>
<keyword evidence="3" id="KW-1185">Reference proteome</keyword>
<dbReference type="Pfam" id="PF00196">
    <property type="entry name" value="GerE"/>
    <property type="match status" value="1"/>
</dbReference>
<dbReference type="InterPro" id="IPR016032">
    <property type="entry name" value="Sig_transdc_resp-reg_C-effctor"/>
</dbReference>
<feature type="domain" description="HTH luxR-type" evidence="1">
    <location>
        <begin position="13"/>
        <end position="58"/>
    </location>
</feature>
<dbReference type="Pfam" id="PF14516">
    <property type="entry name" value="AAA_35"/>
    <property type="match status" value="1"/>
</dbReference>
<dbReference type="GO" id="GO:0003677">
    <property type="term" value="F:DNA binding"/>
    <property type="evidence" value="ECO:0007669"/>
    <property type="project" value="InterPro"/>
</dbReference>
<reference evidence="2 3" key="2">
    <citation type="submission" date="2018-03" db="EMBL/GenBank/DDBJ databases">
        <title>The ancient ancestry and fast evolution of plastids.</title>
        <authorList>
            <person name="Moore K.R."/>
            <person name="Magnabosco C."/>
            <person name="Momper L."/>
            <person name="Gold D.A."/>
            <person name="Bosak T."/>
            <person name="Fournier G.P."/>
        </authorList>
    </citation>
    <scope>NUCLEOTIDE SEQUENCE [LARGE SCALE GENOMIC DNA]</scope>
    <source>
        <strain evidence="2 3">CCAP 1448/3</strain>
    </source>
</reference>
<dbReference type="InterPro" id="IPR036388">
    <property type="entry name" value="WH-like_DNA-bd_sf"/>
</dbReference>
<evidence type="ECO:0000313" key="3">
    <source>
        <dbReference type="Proteomes" id="UP000238762"/>
    </source>
</evidence>
<evidence type="ECO:0000313" key="2">
    <source>
        <dbReference type="EMBL" id="PSB02346.1"/>
    </source>
</evidence>
<dbReference type="EMBL" id="PVWJ01000064">
    <property type="protein sequence ID" value="PSB02346.1"/>
    <property type="molecule type" value="Genomic_DNA"/>
</dbReference>
<protein>
    <recommendedName>
        <fullName evidence="1">HTH luxR-type domain-containing protein</fullName>
    </recommendedName>
</protein>
<dbReference type="Gene3D" id="1.10.10.10">
    <property type="entry name" value="Winged helix-like DNA-binding domain superfamily/Winged helix DNA-binding domain"/>
    <property type="match status" value="1"/>
</dbReference>
<comment type="caution">
    <text evidence="2">The sequence shown here is derived from an EMBL/GenBank/DDBJ whole genome shotgun (WGS) entry which is preliminary data.</text>
</comment>
<dbReference type="SUPFAM" id="SSF52540">
    <property type="entry name" value="P-loop containing nucleoside triphosphate hydrolases"/>
    <property type="match status" value="1"/>
</dbReference>
<dbReference type="InterPro" id="IPR027417">
    <property type="entry name" value="P-loop_NTPase"/>
</dbReference>
<proteinExistence type="predicted"/>